<dbReference type="GO" id="GO:0008360">
    <property type="term" value="P:regulation of cell shape"/>
    <property type="evidence" value="ECO:0007669"/>
    <property type="project" value="UniProtKB-KW"/>
</dbReference>
<evidence type="ECO:0000256" key="7">
    <source>
        <dbReference type="ARBA" id="ARBA00022984"/>
    </source>
</evidence>
<keyword evidence="2 11" id="KW-0997">Cell inner membrane</keyword>
<comment type="caution">
    <text evidence="13">The sequence shown here is derived from an EMBL/GenBank/DDBJ whole genome shotgun (WGS) entry which is preliminary data.</text>
</comment>
<evidence type="ECO:0000313" key="14">
    <source>
        <dbReference type="Proteomes" id="UP000248134"/>
    </source>
</evidence>
<evidence type="ECO:0000313" key="13">
    <source>
        <dbReference type="EMBL" id="PZA11129.1"/>
    </source>
</evidence>
<reference evidence="13 14" key="1">
    <citation type="submission" date="2018-06" db="EMBL/GenBank/DDBJ databases">
        <title>Draft Whole-Genome Sequence of the purple photosynthetic bacterium Rhodospeudomonas palustris XCP.</title>
        <authorList>
            <person name="Rayyan A."/>
            <person name="Meyer T.E."/>
            <person name="Kyndt J.A."/>
        </authorList>
    </citation>
    <scope>NUCLEOTIDE SEQUENCE [LARGE SCALE GENOMIC DNA]</scope>
    <source>
        <strain evidence="13 14">XCP</strain>
    </source>
</reference>
<dbReference type="RefSeq" id="WP_110787219.1">
    <property type="nucleotide sequence ID" value="NZ_QKQS01000023.1"/>
</dbReference>
<keyword evidence="4 11" id="KW-0808">Transferase</keyword>
<evidence type="ECO:0000256" key="6">
    <source>
        <dbReference type="ARBA" id="ARBA00022960"/>
    </source>
</evidence>
<dbReference type="HAMAP" id="MF_00766">
    <property type="entry name" value="PGT_MtgA"/>
    <property type="match status" value="1"/>
</dbReference>
<dbReference type="EMBL" id="QKQS01000023">
    <property type="protein sequence ID" value="PZA11129.1"/>
    <property type="molecule type" value="Genomic_DNA"/>
</dbReference>
<evidence type="ECO:0000256" key="3">
    <source>
        <dbReference type="ARBA" id="ARBA00022676"/>
    </source>
</evidence>
<comment type="catalytic activity">
    <reaction evidence="11">
        <text>[GlcNAc-(1-&gt;4)-Mur2Ac(oyl-L-Ala-gamma-D-Glu-L-Lys-D-Ala-D-Ala)](n)-di-trans,octa-cis-undecaprenyl diphosphate + beta-D-GlcNAc-(1-&gt;4)-Mur2Ac(oyl-L-Ala-gamma-D-Glu-L-Lys-D-Ala-D-Ala)-di-trans,octa-cis-undecaprenyl diphosphate = [GlcNAc-(1-&gt;4)-Mur2Ac(oyl-L-Ala-gamma-D-Glu-L-Lys-D-Ala-D-Ala)](n+1)-di-trans,octa-cis-undecaprenyl diphosphate + di-trans,octa-cis-undecaprenyl diphosphate + H(+)</text>
        <dbReference type="Rhea" id="RHEA:23708"/>
        <dbReference type="Rhea" id="RHEA-COMP:9602"/>
        <dbReference type="Rhea" id="RHEA-COMP:9603"/>
        <dbReference type="ChEBI" id="CHEBI:15378"/>
        <dbReference type="ChEBI" id="CHEBI:58405"/>
        <dbReference type="ChEBI" id="CHEBI:60033"/>
        <dbReference type="ChEBI" id="CHEBI:78435"/>
        <dbReference type="EC" id="2.4.99.28"/>
    </reaction>
</comment>
<evidence type="ECO:0000256" key="10">
    <source>
        <dbReference type="ARBA" id="ARBA00023316"/>
    </source>
</evidence>
<keyword evidence="7 11" id="KW-0573">Peptidoglycan synthesis</keyword>
<dbReference type="InterPro" id="IPR036950">
    <property type="entry name" value="PBP_transglycosylase"/>
</dbReference>
<dbReference type="AlphaFoldDB" id="A0A323UFL8"/>
<evidence type="ECO:0000256" key="5">
    <source>
        <dbReference type="ARBA" id="ARBA00022692"/>
    </source>
</evidence>
<keyword evidence="10 11" id="KW-0961">Cell wall biogenesis/degradation</keyword>
<keyword evidence="5 11" id="KW-0812">Transmembrane</keyword>
<evidence type="ECO:0000256" key="4">
    <source>
        <dbReference type="ARBA" id="ARBA00022679"/>
    </source>
</evidence>
<evidence type="ECO:0000256" key="8">
    <source>
        <dbReference type="ARBA" id="ARBA00022989"/>
    </source>
</evidence>
<evidence type="ECO:0000256" key="2">
    <source>
        <dbReference type="ARBA" id="ARBA00022519"/>
    </source>
</evidence>
<evidence type="ECO:0000256" key="1">
    <source>
        <dbReference type="ARBA" id="ARBA00022475"/>
    </source>
</evidence>
<dbReference type="SUPFAM" id="SSF53955">
    <property type="entry name" value="Lysozyme-like"/>
    <property type="match status" value="1"/>
</dbReference>
<sequence length="257" mass="28321">MSDPVAFAPHRKRVVRIVVIAVLALLALPYVLTILYAGGQPASTLMAWRWLSGSSVNRTWIDIEKISPALPRSVVAAEDAKFCSHHGIDWDSVRDVIDDMQDGEASRGGSTITQQVAKNLFLWPGRSFIRKALEAPLALWIDLVLSKQRILEIYLNIAEWGPDGQFGAMAGADYAFGRSAAQLSAKEAALMAAVLPNPRIRSAKTPGRGVRRLAATYVARARSAELRQCWRENPESYGGLRRILRADRPSIPVRLPL</sequence>
<organism evidence="13 14">
    <name type="scientific">Rhodopseudomonas palustris</name>
    <dbReference type="NCBI Taxonomy" id="1076"/>
    <lineage>
        <taxon>Bacteria</taxon>
        <taxon>Pseudomonadati</taxon>
        <taxon>Pseudomonadota</taxon>
        <taxon>Alphaproteobacteria</taxon>
        <taxon>Hyphomicrobiales</taxon>
        <taxon>Nitrobacteraceae</taxon>
        <taxon>Rhodopseudomonas</taxon>
    </lineage>
</organism>
<feature type="domain" description="Glycosyl transferase family 51" evidence="12">
    <location>
        <begin position="54"/>
        <end position="204"/>
    </location>
</feature>
<evidence type="ECO:0000256" key="11">
    <source>
        <dbReference type="HAMAP-Rule" id="MF_00766"/>
    </source>
</evidence>
<gene>
    <name evidence="11" type="primary">mtgA</name>
    <name evidence="13" type="ORF">DNX69_17605</name>
</gene>
<dbReference type="GO" id="GO:0009252">
    <property type="term" value="P:peptidoglycan biosynthetic process"/>
    <property type="evidence" value="ECO:0007669"/>
    <property type="project" value="UniProtKB-UniRule"/>
</dbReference>
<keyword evidence="1 11" id="KW-1003">Cell membrane</keyword>
<dbReference type="InterPro" id="IPR001264">
    <property type="entry name" value="Glyco_trans_51"/>
</dbReference>
<evidence type="ECO:0000256" key="9">
    <source>
        <dbReference type="ARBA" id="ARBA00023136"/>
    </source>
</evidence>
<comment type="pathway">
    <text evidence="11">Cell wall biogenesis; peptidoglycan biosynthesis.</text>
</comment>
<keyword evidence="6 11" id="KW-0133">Cell shape</keyword>
<dbReference type="GO" id="GO:0071555">
    <property type="term" value="P:cell wall organization"/>
    <property type="evidence" value="ECO:0007669"/>
    <property type="project" value="UniProtKB-KW"/>
</dbReference>
<proteinExistence type="inferred from homology"/>
<name>A0A323UFL8_RHOPL</name>
<keyword evidence="8 11" id="KW-1133">Transmembrane helix</keyword>
<dbReference type="PANTHER" id="PTHR30400:SF0">
    <property type="entry name" value="BIOSYNTHETIC PEPTIDOGLYCAN TRANSGLYCOSYLASE"/>
    <property type="match status" value="1"/>
</dbReference>
<dbReference type="GO" id="GO:0008955">
    <property type="term" value="F:peptidoglycan glycosyltransferase activity"/>
    <property type="evidence" value="ECO:0007669"/>
    <property type="project" value="UniProtKB-UniRule"/>
</dbReference>
<dbReference type="Proteomes" id="UP000248134">
    <property type="component" value="Unassembled WGS sequence"/>
</dbReference>
<dbReference type="EC" id="2.4.99.28" evidence="11"/>
<dbReference type="GO" id="GO:0005886">
    <property type="term" value="C:plasma membrane"/>
    <property type="evidence" value="ECO:0007669"/>
    <property type="project" value="UniProtKB-SubCell"/>
</dbReference>
<dbReference type="OrthoDB" id="9766909at2"/>
<keyword evidence="3 11" id="KW-0328">Glycosyltransferase</keyword>
<dbReference type="InterPro" id="IPR023346">
    <property type="entry name" value="Lysozyme-like_dom_sf"/>
</dbReference>
<dbReference type="NCBIfam" id="TIGR02070">
    <property type="entry name" value="mono_pep_trsgly"/>
    <property type="match status" value="1"/>
</dbReference>
<evidence type="ECO:0000259" key="12">
    <source>
        <dbReference type="Pfam" id="PF00912"/>
    </source>
</evidence>
<keyword evidence="9 11" id="KW-0472">Membrane</keyword>
<comment type="subcellular location">
    <subcellularLocation>
        <location evidence="11">Cell inner membrane</location>
        <topology evidence="11">Single-pass membrane protein</topology>
    </subcellularLocation>
</comment>
<comment type="function">
    <text evidence="11">Peptidoglycan polymerase that catalyzes glycan chain elongation from lipid-linked precursors.</text>
</comment>
<comment type="similarity">
    <text evidence="11">Belongs to the glycosyltransferase 51 family.</text>
</comment>
<dbReference type="GO" id="GO:0009274">
    <property type="term" value="C:peptidoglycan-based cell wall"/>
    <property type="evidence" value="ECO:0007669"/>
    <property type="project" value="InterPro"/>
</dbReference>
<accession>A0A323UFL8</accession>
<dbReference type="Gene3D" id="1.10.3810.10">
    <property type="entry name" value="Biosynthetic peptidoglycan transglycosylase-like"/>
    <property type="match status" value="1"/>
</dbReference>
<dbReference type="GO" id="GO:0016763">
    <property type="term" value="F:pentosyltransferase activity"/>
    <property type="evidence" value="ECO:0007669"/>
    <property type="project" value="InterPro"/>
</dbReference>
<dbReference type="Pfam" id="PF00912">
    <property type="entry name" value="Transgly"/>
    <property type="match status" value="1"/>
</dbReference>
<dbReference type="PANTHER" id="PTHR30400">
    <property type="entry name" value="MONOFUNCTIONAL BIOSYNTHETIC PEPTIDOGLYCAN TRANSGLYCOSYLASE"/>
    <property type="match status" value="1"/>
</dbReference>
<dbReference type="UniPathway" id="UPA00219"/>
<protein>
    <recommendedName>
        <fullName evidence="11">Biosynthetic peptidoglycan transglycosylase</fullName>
        <ecNumber evidence="11">2.4.99.28</ecNumber>
    </recommendedName>
    <alternativeName>
        <fullName evidence="11">Glycan polymerase</fullName>
    </alternativeName>
    <alternativeName>
        <fullName evidence="11">Peptidoglycan glycosyltransferase MtgA</fullName>
        <shortName evidence="11">PGT</shortName>
    </alternativeName>
</protein>
<dbReference type="InterPro" id="IPR011812">
    <property type="entry name" value="Pep_trsgly"/>
</dbReference>